<name>A0A8S1EQT0_9PELO</name>
<proteinExistence type="predicted"/>
<evidence type="ECO:0000256" key="1">
    <source>
        <dbReference type="SAM" id="MobiDB-lite"/>
    </source>
</evidence>
<feature type="region of interest" description="Disordered" evidence="1">
    <location>
        <begin position="252"/>
        <end position="286"/>
    </location>
</feature>
<evidence type="ECO:0000313" key="3">
    <source>
        <dbReference type="Proteomes" id="UP000494206"/>
    </source>
</evidence>
<dbReference type="EMBL" id="CADEPM010000003">
    <property type="protein sequence ID" value="CAB3402476.1"/>
    <property type="molecule type" value="Genomic_DNA"/>
</dbReference>
<dbReference type="Proteomes" id="UP000494206">
    <property type="component" value="Unassembled WGS sequence"/>
</dbReference>
<gene>
    <name evidence="2" type="ORF">CBOVIS_LOCUS5091</name>
</gene>
<evidence type="ECO:0000313" key="2">
    <source>
        <dbReference type="EMBL" id="CAB3402476.1"/>
    </source>
</evidence>
<feature type="compositionally biased region" description="Basic and acidic residues" evidence="1">
    <location>
        <begin position="273"/>
        <end position="286"/>
    </location>
</feature>
<sequence length="286" mass="32091">MENVNSAVLPKYVVLDLEEPTHKLLEQLQTYFSDGRHPEILRVLKLAKVAKIAPSDSVRCTVNDSFASFSVNEIREGPPIDIGGNVPNTNEPPSKFKIRYTDNKNPLLYDELGYEFRLINNKRDSLLLGNKTVSLRCSNRHCIGTAVCRSTTFEVVVKQGHFPMHPPKTIPKKAIEKMQTIVPYVSPSEKEPSPPEMSVTPPVQPVHTNNELPLFPEYTNNNDVKTPEKPNGVFKKYSNYLDNIIVPKIYMSQKGTPGTYDNHASESASIQPEHSKTSKETKGVCE</sequence>
<keyword evidence="3" id="KW-1185">Reference proteome</keyword>
<comment type="caution">
    <text evidence="2">The sequence shown here is derived from an EMBL/GenBank/DDBJ whole genome shotgun (WGS) entry which is preliminary data.</text>
</comment>
<organism evidence="2 3">
    <name type="scientific">Caenorhabditis bovis</name>
    <dbReference type="NCBI Taxonomy" id="2654633"/>
    <lineage>
        <taxon>Eukaryota</taxon>
        <taxon>Metazoa</taxon>
        <taxon>Ecdysozoa</taxon>
        <taxon>Nematoda</taxon>
        <taxon>Chromadorea</taxon>
        <taxon>Rhabditida</taxon>
        <taxon>Rhabditina</taxon>
        <taxon>Rhabditomorpha</taxon>
        <taxon>Rhabditoidea</taxon>
        <taxon>Rhabditidae</taxon>
        <taxon>Peloderinae</taxon>
        <taxon>Caenorhabditis</taxon>
    </lineage>
</organism>
<dbReference type="AlphaFoldDB" id="A0A8S1EQT0"/>
<reference evidence="2 3" key="1">
    <citation type="submission" date="2020-04" db="EMBL/GenBank/DDBJ databases">
        <authorList>
            <person name="Laetsch R D."/>
            <person name="Stevens L."/>
            <person name="Kumar S."/>
            <person name="Blaxter L. M."/>
        </authorList>
    </citation>
    <scope>NUCLEOTIDE SEQUENCE [LARGE SCALE GENOMIC DNA]</scope>
</reference>
<accession>A0A8S1EQT0</accession>
<protein>
    <submittedName>
        <fullName evidence="2">Uncharacterized protein</fullName>
    </submittedName>
</protein>